<evidence type="ECO:0000313" key="2">
    <source>
        <dbReference type="Proteomes" id="UP001386955"/>
    </source>
</evidence>
<comment type="caution">
    <text evidence="1">The sequence shown here is derived from an EMBL/GenBank/DDBJ whole genome shotgun (WGS) entry which is preliminary data.</text>
</comment>
<reference evidence="1 2" key="1">
    <citation type="submission" date="2024-01" db="EMBL/GenBank/DDBJ databases">
        <title>The genomes of 5 underutilized Papilionoideae crops provide insights into root nodulation and disease resistanc.</title>
        <authorList>
            <person name="Jiang F."/>
        </authorList>
    </citation>
    <scope>NUCLEOTIDE SEQUENCE [LARGE SCALE GENOMIC DNA]</scope>
    <source>
        <strain evidence="1">DUOXIRENSHENG_FW03</strain>
        <tissue evidence="1">Leaves</tissue>
    </source>
</reference>
<dbReference type="Proteomes" id="UP001386955">
    <property type="component" value="Unassembled WGS sequence"/>
</dbReference>
<protein>
    <submittedName>
        <fullName evidence="1">Uncharacterized protein</fullName>
    </submittedName>
</protein>
<evidence type="ECO:0000313" key="1">
    <source>
        <dbReference type="EMBL" id="KAK7401187.1"/>
    </source>
</evidence>
<accession>A0AAN9SNG7</accession>
<keyword evidence="2" id="KW-1185">Reference proteome</keyword>
<organism evidence="1 2">
    <name type="scientific">Psophocarpus tetragonolobus</name>
    <name type="common">Winged bean</name>
    <name type="synonym">Dolichos tetragonolobus</name>
    <dbReference type="NCBI Taxonomy" id="3891"/>
    <lineage>
        <taxon>Eukaryota</taxon>
        <taxon>Viridiplantae</taxon>
        <taxon>Streptophyta</taxon>
        <taxon>Embryophyta</taxon>
        <taxon>Tracheophyta</taxon>
        <taxon>Spermatophyta</taxon>
        <taxon>Magnoliopsida</taxon>
        <taxon>eudicotyledons</taxon>
        <taxon>Gunneridae</taxon>
        <taxon>Pentapetalae</taxon>
        <taxon>rosids</taxon>
        <taxon>fabids</taxon>
        <taxon>Fabales</taxon>
        <taxon>Fabaceae</taxon>
        <taxon>Papilionoideae</taxon>
        <taxon>50 kb inversion clade</taxon>
        <taxon>NPAAA clade</taxon>
        <taxon>indigoferoid/millettioid clade</taxon>
        <taxon>Phaseoleae</taxon>
        <taxon>Psophocarpus</taxon>
    </lineage>
</organism>
<proteinExistence type="predicted"/>
<dbReference type="EMBL" id="JAYMYS010000003">
    <property type="protein sequence ID" value="KAK7401187.1"/>
    <property type="molecule type" value="Genomic_DNA"/>
</dbReference>
<gene>
    <name evidence="1" type="ORF">VNO78_12508</name>
</gene>
<name>A0AAN9SNG7_PSOTE</name>
<sequence length="167" mass="18761">MTVFKPSVSIGIVVAATINLAQYDPWSEEFLWTIHKDMSLCLNAIPKGGSLVISSFEIKSLPQGAYTNGMADFPNKFLRKSYKIDCGRSNDSVRANTYNVWGLEWVFTLPTSLNTTGLYVGWQDDPCLPSPWEKIDYEGWFVKSMYVLSVLVFVLSQYSTTPIHGKA</sequence>
<dbReference type="AlphaFoldDB" id="A0AAN9SNG7"/>